<gene>
    <name evidence="2" type="ORF">FOZ62_029497</name>
</gene>
<dbReference type="EMBL" id="JABANM010007771">
    <property type="protein sequence ID" value="KAF4743721.1"/>
    <property type="molecule type" value="Genomic_DNA"/>
</dbReference>
<protein>
    <submittedName>
        <fullName evidence="2">Uncharacterized protein</fullName>
    </submittedName>
</protein>
<name>A0A7J6TFL8_PEROL</name>
<evidence type="ECO:0000313" key="2">
    <source>
        <dbReference type="EMBL" id="KAF4743721.1"/>
    </source>
</evidence>
<sequence length="215" mass="23183">TFAGIRGCDDAVSVMSEPQAQVVDLRASRSLTNREVPESDDGAPQPLPIRPLTRPSAPLAKSLPPLPKAGPVASVRRGRGGIRGHIRGLPYRYGLSRYGQQLATKAVVAPWAPRPSFGGTDAPSGRRSALCSFPNAPLGPVVPLPSPYRLTKSVPLPPSRPSGASSSTSTVIGVNFQPRYTFDYAHSILEYVEAPSHKARYYWLWAYCYPNSYGP</sequence>
<reference evidence="2 3" key="1">
    <citation type="submission" date="2020-04" db="EMBL/GenBank/DDBJ databases">
        <title>Perkinsus olseni comparative genomics.</title>
        <authorList>
            <person name="Bogema D.R."/>
        </authorList>
    </citation>
    <scope>NUCLEOTIDE SEQUENCE [LARGE SCALE GENOMIC DNA]</scope>
    <source>
        <strain evidence="2">ATCC PRA-205</strain>
    </source>
</reference>
<evidence type="ECO:0000313" key="3">
    <source>
        <dbReference type="Proteomes" id="UP000574390"/>
    </source>
</evidence>
<dbReference type="Proteomes" id="UP000574390">
    <property type="component" value="Unassembled WGS sequence"/>
</dbReference>
<feature type="non-terminal residue" evidence="2">
    <location>
        <position position="1"/>
    </location>
</feature>
<accession>A0A7J6TFL8</accession>
<evidence type="ECO:0000256" key="1">
    <source>
        <dbReference type="SAM" id="MobiDB-lite"/>
    </source>
</evidence>
<proteinExistence type="predicted"/>
<feature type="region of interest" description="Disordered" evidence="1">
    <location>
        <begin position="25"/>
        <end position="81"/>
    </location>
</feature>
<dbReference type="AlphaFoldDB" id="A0A7J6TFL8"/>
<comment type="caution">
    <text evidence="2">The sequence shown here is derived from an EMBL/GenBank/DDBJ whole genome shotgun (WGS) entry which is preliminary data.</text>
</comment>
<organism evidence="2 3">
    <name type="scientific">Perkinsus olseni</name>
    <name type="common">Perkinsus atlanticus</name>
    <dbReference type="NCBI Taxonomy" id="32597"/>
    <lineage>
        <taxon>Eukaryota</taxon>
        <taxon>Sar</taxon>
        <taxon>Alveolata</taxon>
        <taxon>Perkinsozoa</taxon>
        <taxon>Perkinsea</taxon>
        <taxon>Perkinsida</taxon>
        <taxon>Perkinsidae</taxon>
        <taxon>Perkinsus</taxon>
    </lineage>
</organism>
<feature type="non-terminal residue" evidence="2">
    <location>
        <position position="215"/>
    </location>
</feature>